<reference evidence="2" key="1">
    <citation type="submission" date="2018-05" db="EMBL/GenBank/DDBJ databases">
        <authorList>
            <person name="Lanie J.A."/>
            <person name="Ng W.-L."/>
            <person name="Kazmierczak K.M."/>
            <person name="Andrzejewski T.M."/>
            <person name="Davidsen T.M."/>
            <person name="Wayne K.J."/>
            <person name="Tettelin H."/>
            <person name="Glass J.I."/>
            <person name="Rusch D."/>
            <person name="Podicherti R."/>
            <person name="Tsui H.-C.T."/>
            <person name="Winkler M.E."/>
        </authorList>
    </citation>
    <scope>NUCLEOTIDE SEQUENCE</scope>
</reference>
<gene>
    <name evidence="2" type="ORF">METZ01_LOCUS185900</name>
</gene>
<dbReference type="CDD" id="cd07313">
    <property type="entry name" value="terB_like_2"/>
    <property type="match status" value="1"/>
</dbReference>
<dbReference type="EMBL" id="UINC01037489">
    <property type="protein sequence ID" value="SVB33046.1"/>
    <property type="molecule type" value="Genomic_DNA"/>
</dbReference>
<evidence type="ECO:0000313" key="2">
    <source>
        <dbReference type="EMBL" id="SVB33046.1"/>
    </source>
</evidence>
<accession>A0A382D3G4</accession>
<organism evidence="2">
    <name type="scientific">marine metagenome</name>
    <dbReference type="NCBI Taxonomy" id="408172"/>
    <lineage>
        <taxon>unclassified sequences</taxon>
        <taxon>metagenomes</taxon>
        <taxon>ecological metagenomes</taxon>
    </lineage>
</organism>
<dbReference type="SUPFAM" id="SSF158682">
    <property type="entry name" value="TerB-like"/>
    <property type="match status" value="1"/>
</dbReference>
<dbReference type="Gene3D" id="1.10.3680.10">
    <property type="entry name" value="TerB-like"/>
    <property type="match status" value="1"/>
</dbReference>
<feature type="domain" description="Co-chaperone DjlA N-terminal" evidence="1">
    <location>
        <begin position="32"/>
        <end position="147"/>
    </location>
</feature>
<dbReference type="AlphaFoldDB" id="A0A382D3G4"/>
<evidence type="ECO:0000259" key="1">
    <source>
        <dbReference type="Pfam" id="PF05099"/>
    </source>
</evidence>
<dbReference type="Pfam" id="PF05099">
    <property type="entry name" value="TerB"/>
    <property type="match status" value="1"/>
</dbReference>
<protein>
    <recommendedName>
        <fullName evidence="1">Co-chaperone DjlA N-terminal domain-containing protein</fullName>
    </recommendedName>
</protein>
<sequence length="155" mass="18042">MLKKIKGYISELGNQPSDAENQEEKEKNIINNACAALLIETALADKVFNTEEIDSMKKTLREVYEIDEKDLDELINESEKKVSESTSLYEYTRLINDLCDYQDKLKLINNLWAIAFADKHLDKYEEFLIRKISDLLYVSHSDFIQQKLSVKESLL</sequence>
<proteinExistence type="predicted"/>
<name>A0A382D3G4_9ZZZZ</name>
<dbReference type="InterPro" id="IPR029024">
    <property type="entry name" value="TerB-like"/>
</dbReference>
<dbReference type="InterPro" id="IPR007791">
    <property type="entry name" value="DjlA_N"/>
</dbReference>